<feature type="region of interest" description="Disordered" evidence="1">
    <location>
        <begin position="117"/>
        <end position="142"/>
    </location>
</feature>
<proteinExistence type="predicted"/>
<dbReference type="KEGG" id="clup:CLUP02_14728"/>
<gene>
    <name evidence="2" type="ORF">CLUP02_14728</name>
</gene>
<keyword evidence="3" id="KW-1185">Reference proteome</keyword>
<organism evidence="2 3">
    <name type="scientific">Colletotrichum lupini</name>
    <dbReference type="NCBI Taxonomy" id="145971"/>
    <lineage>
        <taxon>Eukaryota</taxon>
        <taxon>Fungi</taxon>
        <taxon>Dikarya</taxon>
        <taxon>Ascomycota</taxon>
        <taxon>Pezizomycotina</taxon>
        <taxon>Sordariomycetes</taxon>
        <taxon>Hypocreomycetidae</taxon>
        <taxon>Glomerellales</taxon>
        <taxon>Glomerellaceae</taxon>
        <taxon>Colletotrichum</taxon>
        <taxon>Colletotrichum acutatum species complex</taxon>
    </lineage>
</organism>
<evidence type="ECO:0000313" key="3">
    <source>
        <dbReference type="Proteomes" id="UP000830671"/>
    </source>
</evidence>
<dbReference type="GeneID" id="73348665"/>
<dbReference type="RefSeq" id="XP_049150801.1">
    <property type="nucleotide sequence ID" value="XM_049293655.1"/>
</dbReference>
<dbReference type="AlphaFoldDB" id="A0A9Q8T5I4"/>
<dbReference type="Proteomes" id="UP000830671">
    <property type="component" value="Chromosome 8"/>
</dbReference>
<dbReference type="EMBL" id="CP019480">
    <property type="protein sequence ID" value="UQC89200.1"/>
    <property type="molecule type" value="Genomic_DNA"/>
</dbReference>
<accession>A0A9Q8T5I4</accession>
<sequence length="142" mass="15400">MAEHGMALVSDYSTSNQKSALGKSSDWWNVATKAHLRVSEPQVGISLASSSQSSYSSYSLKELAAYELDTLPVQATWPGGQQGQLFACLSQASLIDLVPHEHTTPYTRTCANASDLTMAGPEASRQDRKRTNGSHRILPFLT</sequence>
<evidence type="ECO:0000313" key="2">
    <source>
        <dbReference type="EMBL" id="UQC89200.1"/>
    </source>
</evidence>
<reference evidence="2" key="1">
    <citation type="journal article" date="2021" name="Mol. Plant Microbe Interact.">
        <title>Complete Genome Sequence of the Plant-Pathogenic Fungus Colletotrichum lupini.</title>
        <authorList>
            <person name="Baroncelli R."/>
            <person name="Pensec F."/>
            <person name="Da Lio D."/>
            <person name="Boufleur T."/>
            <person name="Vicente I."/>
            <person name="Sarrocco S."/>
            <person name="Picot A."/>
            <person name="Baraldi E."/>
            <person name="Sukno S."/>
            <person name="Thon M."/>
            <person name="Le Floch G."/>
        </authorList>
    </citation>
    <scope>NUCLEOTIDE SEQUENCE</scope>
    <source>
        <strain evidence="2">IMI 504893</strain>
    </source>
</reference>
<protein>
    <submittedName>
        <fullName evidence="2">Uncharacterized protein</fullName>
    </submittedName>
</protein>
<name>A0A9Q8T5I4_9PEZI</name>
<evidence type="ECO:0000256" key="1">
    <source>
        <dbReference type="SAM" id="MobiDB-lite"/>
    </source>
</evidence>